<dbReference type="PANTHER" id="PTHR44688:SF16">
    <property type="entry name" value="DNA-BINDING TRANSCRIPTIONAL ACTIVATOR DEVR_DOSR"/>
    <property type="match status" value="1"/>
</dbReference>
<evidence type="ECO:0000256" key="4">
    <source>
        <dbReference type="SAM" id="MobiDB-lite"/>
    </source>
</evidence>
<keyword evidence="5" id="KW-1133">Transmembrane helix</keyword>
<sequence>MRVAAVHKLTPRQKEILRLLLNGYDAKSIGRELGISVHTVTEHLREARRHLEVSSSREAARILREAESVPPHNMGPNELGVAGPTTTQRFFRPLSPNSWLTYAGVLLVILVAAAATVLSFSSVNPLPDRSDKSAGQVAPSTAAEANPSPYQTRSIAVPSFERLKVSGPFQVTVMVTDEPDEVLLQGPPALLADTILAVENGALSIRFREGATWSWNPGSGVNITVSTSRLSSVNLDGAAIVEVYGVRGETFVAATAGSGMVKATGLDVERIRLTTGGAGSISAEGVAREATYAVGGSGSIDAMRLRVKNAHIAIGGSGSSYANVSGTANISSVGSGRVEVVGGATCVTQPADSRLIECR</sequence>
<name>A0ABW8YRL7_9SPHN</name>
<evidence type="ECO:0000256" key="2">
    <source>
        <dbReference type="ARBA" id="ARBA00023125"/>
    </source>
</evidence>
<feature type="domain" description="HTH luxR-type" evidence="6">
    <location>
        <begin position="2"/>
        <end position="67"/>
    </location>
</feature>
<dbReference type="InterPro" id="IPR000792">
    <property type="entry name" value="Tscrpt_reg_LuxR_C"/>
</dbReference>
<dbReference type="Pfam" id="PF00196">
    <property type="entry name" value="GerE"/>
    <property type="match status" value="1"/>
</dbReference>
<evidence type="ECO:0000256" key="1">
    <source>
        <dbReference type="ARBA" id="ARBA00023015"/>
    </source>
</evidence>
<keyword evidence="1" id="KW-0805">Transcription regulation</keyword>
<dbReference type="SMART" id="SM00421">
    <property type="entry name" value="HTH_LUXR"/>
    <property type="match status" value="1"/>
</dbReference>
<dbReference type="PROSITE" id="PS50043">
    <property type="entry name" value="HTH_LUXR_2"/>
    <property type="match status" value="1"/>
</dbReference>
<dbReference type="CDD" id="cd06170">
    <property type="entry name" value="LuxR_C_like"/>
    <property type="match status" value="1"/>
</dbReference>
<dbReference type="SUPFAM" id="SSF46894">
    <property type="entry name" value="C-terminal effector domain of the bipartite response regulators"/>
    <property type="match status" value="1"/>
</dbReference>
<dbReference type="RefSeq" id="WP_408080569.1">
    <property type="nucleotide sequence ID" value="NZ_JBELQC010000003.1"/>
</dbReference>
<accession>A0ABW8YRL7</accession>
<evidence type="ECO:0000256" key="5">
    <source>
        <dbReference type="SAM" id="Phobius"/>
    </source>
</evidence>
<dbReference type="Gene3D" id="2.160.20.120">
    <property type="match status" value="1"/>
</dbReference>
<dbReference type="InterPro" id="IPR021255">
    <property type="entry name" value="DUF2807"/>
</dbReference>
<dbReference type="InterPro" id="IPR016032">
    <property type="entry name" value="Sig_transdc_resp-reg_C-effctor"/>
</dbReference>
<proteinExistence type="predicted"/>
<feature type="transmembrane region" description="Helical" evidence="5">
    <location>
        <begin position="99"/>
        <end position="120"/>
    </location>
</feature>
<dbReference type="EMBL" id="JBELQC010000003">
    <property type="protein sequence ID" value="MFL9842689.1"/>
    <property type="molecule type" value="Genomic_DNA"/>
</dbReference>
<protein>
    <submittedName>
        <fullName evidence="7">DUF2807 domain-containing protein</fullName>
    </submittedName>
</protein>
<dbReference type="Pfam" id="PF10988">
    <property type="entry name" value="DUF2807"/>
    <property type="match status" value="1"/>
</dbReference>
<dbReference type="PANTHER" id="PTHR44688">
    <property type="entry name" value="DNA-BINDING TRANSCRIPTIONAL ACTIVATOR DEVR_DOSR"/>
    <property type="match status" value="1"/>
</dbReference>
<dbReference type="Proteomes" id="UP001629244">
    <property type="component" value="Unassembled WGS sequence"/>
</dbReference>
<feature type="region of interest" description="Disordered" evidence="4">
    <location>
        <begin position="127"/>
        <end position="150"/>
    </location>
</feature>
<dbReference type="InterPro" id="IPR036388">
    <property type="entry name" value="WH-like_DNA-bd_sf"/>
</dbReference>
<evidence type="ECO:0000313" key="8">
    <source>
        <dbReference type="Proteomes" id="UP001629244"/>
    </source>
</evidence>
<keyword evidence="3" id="KW-0804">Transcription</keyword>
<reference evidence="7 8" key="1">
    <citation type="submission" date="2024-06" db="EMBL/GenBank/DDBJ databases">
        <authorList>
            <person name="Kaempfer P."/>
            <person name="Viver T."/>
        </authorList>
    </citation>
    <scope>NUCLEOTIDE SEQUENCE [LARGE SCALE GENOMIC DNA]</scope>
    <source>
        <strain evidence="7 8">ST-64</strain>
    </source>
</reference>
<keyword evidence="5" id="KW-0812">Transmembrane</keyword>
<dbReference type="PRINTS" id="PR00038">
    <property type="entry name" value="HTHLUXR"/>
</dbReference>
<dbReference type="Gene3D" id="1.10.10.10">
    <property type="entry name" value="Winged helix-like DNA-binding domain superfamily/Winged helix DNA-binding domain"/>
    <property type="match status" value="1"/>
</dbReference>
<keyword evidence="2" id="KW-0238">DNA-binding</keyword>
<evidence type="ECO:0000259" key="6">
    <source>
        <dbReference type="PROSITE" id="PS50043"/>
    </source>
</evidence>
<keyword evidence="8" id="KW-1185">Reference proteome</keyword>
<organism evidence="7 8">
    <name type="scientific">Sphingomonas plantiphila</name>
    <dbReference type="NCBI Taxonomy" id="3163295"/>
    <lineage>
        <taxon>Bacteria</taxon>
        <taxon>Pseudomonadati</taxon>
        <taxon>Pseudomonadota</taxon>
        <taxon>Alphaproteobacteria</taxon>
        <taxon>Sphingomonadales</taxon>
        <taxon>Sphingomonadaceae</taxon>
        <taxon>Sphingomonas</taxon>
    </lineage>
</organism>
<evidence type="ECO:0000256" key="3">
    <source>
        <dbReference type="ARBA" id="ARBA00023163"/>
    </source>
</evidence>
<keyword evidence="5" id="KW-0472">Membrane</keyword>
<evidence type="ECO:0000313" key="7">
    <source>
        <dbReference type="EMBL" id="MFL9842689.1"/>
    </source>
</evidence>
<gene>
    <name evidence="7" type="ORF">ABS767_17090</name>
</gene>
<comment type="caution">
    <text evidence="7">The sequence shown here is derived from an EMBL/GenBank/DDBJ whole genome shotgun (WGS) entry which is preliminary data.</text>
</comment>